<dbReference type="PATRIC" id="fig|507626.3.peg.1754"/>
<reference evidence="1 2" key="1">
    <citation type="journal article" date="2016" name="Genome Announc.">
        <title>Draft Genome Sequence of 'Halomonas chromatireducens' Strain AGD 8-3, a Haloalkaliphilic Chromate- and Selenite-Reducing Gammaproteobacterium.</title>
        <authorList>
            <person name="Sharko F.S."/>
            <person name="Shapovalova A.A."/>
            <person name="Tsygankova S.V."/>
            <person name="Komova A.V."/>
            <person name="Boulygina E.S."/>
            <person name="Teslyuk A.B."/>
            <person name="Gotovtsev P.M."/>
            <person name="Namsaraev Z.B."/>
            <person name="Khijniak T.V."/>
            <person name="Nedoluzhko A.V."/>
            <person name="Vasilov R.G."/>
        </authorList>
    </citation>
    <scope>NUCLEOTIDE SEQUENCE [LARGE SCALE GENOMIC DNA]</scope>
    <source>
        <strain evidence="1 2">AGD 8-3</strain>
    </source>
</reference>
<dbReference type="AlphaFoldDB" id="A0A0X8HDW1"/>
<evidence type="ECO:0000313" key="2">
    <source>
        <dbReference type="Proteomes" id="UP000063387"/>
    </source>
</evidence>
<evidence type="ECO:0000313" key="1">
    <source>
        <dbReference type="EMBL" id="AMD00827.1"/>
    </source>
</evidence>
<name>A0A0X8HDW1_9GAMM</name>
<protein>
    <submittedName>
        <fullName evidence="1">Uncharacterized protein</fullName>
    </submittedName>
</protein>
<dbReference type="EMBL" id="CP014226">
    <property type="protein sequence ID" value="AMD00827.1"/>
    <property type="molecule type" value="Genomic_DNA"/>
</dbReference>
<reference evidence="1 2" key="2">
    <citation type="submission" date="2016-02" db="EMBL/GenBank/DDBJ databases">
        <authorList>
            <person name="Wen L."/>
            <person name="He K."/>
            <person name="Yang H."/>
        </authorList>
    </citation>
    <scope>NUCLEOTIDE SEQUENCE [LARGE SCALE GENOMIC DNA]</scope>
    <source>
        <strain evidence="1 2">AGD 8-3</strain>
    </source>
</reference>
<organism evidence="1 2">
    <name type="scientific">Halomonas chromatireducens</name>
    <dbReference type="NCBI Taxonomy" id="507626"/>
    <lineage>
        <taxon>Bacteria</taxon>
        <taxon>Pseudomonadati</taxon>
        <taxon>Pseudomonadota</taxon>
        <taxon>Gammaproteobacteria</taxon>
        <taxon>Oceanospirillales</taxon>
        <taxon>Halomonadaceae</taxon>
        <taxon>Halomonas</taxon>
    </lineage>
</organism>
<gene>
    <name evidence="1" type="ORF">LOKO_01759</name>
</gene>
<dbReference type="Proteomes" id="UP000063387">
    <property type="component" value="Chromosome"/>
</dbReference>
<sequence>MPSTSRLVGGYYMCKQPSRYSIACTISSAYRGAKTYVYNFTCFVK</sequence>
<accession>A0A0X8HDW1</accession>
<dbReference type="KEGG" id="hco:LOKO_01759"/>
<keyword evidence="2" id="KW-1185">Reference proteome</keyword>
<proteinExistence type="predicted"/>